<dbReference type="SUPFAM" id="SSF52091">
    <property type="entry name" value="SpoIIaa-like"/>
    <property type="match status" value="1"/>
</dbReference>
<accession>A0A660SCN1</accession>
<dbReference type="AlphaFoldDB" id="A0A660SCN1"/>
<dbReference type="Proteomes" id="UP000282321">
    <property type="component" value="Unassembled WGS sequence"/>
</dbReference>
<dbReference type="EMBL" id="QNBC01000012">
    <property type="protein sequence ID" value="RKX67731.1"/>
    <property type="molecule type" value="Genomic_DNA"/>
</dbReference>
<evidence type="ECO:0000313" key="2">
    <source>
        <dbReference type="EMBL" id="RKX67731.1"/>
    </source>
</evidence>
<evidence type="ECO:0000259" key="1">
    <source>
        <dbReference type="PROSITE" id="PS50801"/>
    </source>
</evidence>
<proteinExistence type="predicted"/>
<gene>
    <name evidence="2" type="ORF">DRP44_01675</name>
</gene>
<evidence type="ECO:0000313" key="3">
    <source>
        <dbReference type="Proteomes" id="UP000282321"/>
    </source>
</evidence>
<feature type="domain" description="STAS" evidence="1">
    <location>
        <begin position="1"/>
        <end position="92"/>
    </location>
</feature>
<sequence length="118" mass="13848">MKISNRIVKGTVVISIYGVIKKKDIEILLSKLHNYIDKGYRYFVIDLRHTRHSHYIFGYRLSEFKRRVDSLGGRLSLVLASKYIMQILRLSGDDWTYSISQNQKQALNVILKFRRGNA</sequence>
<protein>
    <recommendedName>
        <fullName evidence="1">STAS domain-containing protein</fullName>
    </recommendedName>
</protein>
<reference evidence="2 3" key="1">
    <citation type="submission" date="2018-06" db="EMBL/GenBank/DDBJ databases">
        <title>Extensive metabolic versatility and redundancy in microbially diverse, dynamic hydrothermal sediments.</title>
        <authorList>
            <person name="Dombrowski N."/>
            <person name="Teske A."/>
            <person name="Baker B.J."/>
        </authorList>
    </citation>
    <scope>NUCLEOTIDE SEQUENCE [LARGE SCALE GENOMIC DNA]</scope>
    <source>
        <strain evidence="2">B35_G9</strain>
    </source>
</reference>
<dbReference type="InterPro" id="IPR036513">
    <property type="entry name" value="STAS_dom_sf"/>
</dbReference>
<dbReference type="PROSITE" id="PS50801">
    <property type="entry name" value="STAS"/>
    <property type="match status" value="1"/>
</dbReference>
<comment type="caution">
    <text evidence="2">The sequence shown here is derived from an EMBL/GenBank/DDBJ whole genome shotgun (WGS) entry which is preliminary data.</text>
</comment>
<organism evidence="2 3">
    <name type="scientific">candidate division TA06 bacterium</name>
    <dbReference type="NCBI Taxonomy" id="2250710"/>
    <lineage>
        <taxon>Bacteria</taxon>
        <taxon>Bacteria division TA06</taxon>
    </lineage>
</organism>
<dbReference type="InterPro" id="IPR002645">
    <property type="entry name" value="STAS_dom"/>
</dbReference>
<dbReference type="Gene3D" id="3.30.750.24">
    <property type="entry name" value="STAS domain"/>
    <property type="match status" value="1"/>
</dbReference>
<name>A0A660SCN1_UNCT6</name>